<feature type="region of interest" description="Disordered" evidence="10">
    <location>
        <begin position="312"/>
        <end position="332"/>
    </location>
</feature>
<feature type="region of interest" description="Disordered" evidence="10">
    <location>
        <begin position="138"/>
        <end position="158"/>
    </location>
</feature>
<feature type="compositionally biased region" description="Basic residues" evidence="10">
    <location>
        <begin position="488"/>
        <end position="498"/>
    </location>
</feature>
<evidence type="ECO:0000313" key="12">
    <source>
        <dbReference type="Proteomes" id="UP000250043"/>
    </source>
</evidence>
<evidence type="ECO:0000256" key="6">
    <source>
        <dbReference type="ARBA" id="ARBA00022949"/>
    </source>
</evidence>
<dbReference type="GO" id="GO:0036064">
    <property type="term" value="C:ciliary basal body"/>
    <property type="evidence" value="ECO:0007669"/>
    <property type="project" value="TreeGrafter"/>
</dbReference>
<dbReference type="PANTHER" id="PTHR46507:SF4">
    <property type="entry name" value="SSX FAMILY MEMBER 2 INTERACTING PROTEIN"/>
    <property type="match status" value="1"/>
</dbReference>
<sequence length="868" mass="92767">MTATPRKLVHWALDVSLSDFGSPSVDTSSDFDSCTSSLQYVNSQLVAHGYTYSPGLSLEGLGKEETEKVVKCLLGMLSQRIDDMSRTEDLSTKLRTLSYDHERLMSMYRTATEKAANAEREMNLHKSRLAAATKSLQASETAHKHTTAELQRTRGSVQSLRTAHAAEIKRIEKEKERMVDRWSKLSDGQLRIGSTGAGMTCTNLEVVEASDVQLRGKGEHFLEIGLAQTEQARKELFDQNRRLRGLILSTANDMQSVAHTARCALSSENLEEPPLITSAALFPASPVEAAEEKLKSLLDSIKESIAQLSKARETVTSPSATGAAASSAESSKAANVEVDRLQAVIETLRKELAQAQKDSARYAAQAQDLFDRFAADERLLNSQAANTSVDAMTSPEKDEERQRLEARFKELEEERKKFTEAAVRLGKEKAALEAERIKFLEEKRSWQVEVMLADLPPTPGSSSMPATVAVPVPSSQEQVDPAVERSPPRRSPRKSPKKAKADGATAKSSSRRARAARRSSGYVVGVVPVALNTKPKVIPPFETEVIPSPSMQIPAFKTSMSAAQPQPPILPAAFVLPPPSPAAALPSHQGGPLMPPLPPLHFGSASTSAQTAASAPITGSQSDSALSGGHGSSSSSSTTAGDGLGLSASAPSLGSAPPKTPSRAFPRARSRAPHMMHAYSPVKPSPLSRILMLANSPESPPDRLAALPEEEDEGLDVSPTPAPAAPVRRVEAPPIKSLAEELGVSESDDEENVLLDKTAKAVDQKTARSSAHSKGKAIVATVPAKSQTRPLVVRKEDNTQRPPTSVSARAKPARDEKTKSRTARSAKAVATASTKPKVVSKLPSGKGGARRVPINSAEAAQVLPAWKG</sequence>
<comment type="subcellular location">
    <subcellularLocation>
        <location evidence="1">Cell junction</location>
    </subcellularLocation>
    <subcellularLocation>
        <location evidence="2">Cytoplasm</location>
        <location evidence="2">Cytoskeleton</location>
        <location evidence="2">Microtubule organizing center</location>
        <location evidence="2">Centrosome</location>
    </subcellularLocation>
</comment>
<dbReference type="GO" id="GO:0035735">
    <property type="term" value="P:intraciliary transport involved in cilium assembly"/>
    <property type="evidence" value="ECO:0007669"/>
    <property type="project" value="TreeGrafter"/>
</dbReference>
<feature type="compositionally biased region" description="Low complexity" evidence="10">
    <location>
        <begin position="317"/>
        <end position="332"/>
    </location>
</feature>
<feature type="region of interest" description="Disordered" evidence="10">
    <location>
        <begin position="761"/>
        <end position="853"/>
    </location>
</feature>
<evidence type="ECO:0000256" key="4">
    <source>
        <dbReference type="ARBA" id="ARBA00022490"/>
    </source>
</evidence>
<keyword evidence="8" id="KW-0206">Cytoskeleton</keyword>
<protein>
    <recommendedName>
        <fullName evidence="13">Afadin and alpha-actinin-binding-domain-containing protein</fullName>
    </recommendedName>
</protein>
<keyword evidence="7 9" id="KW-0175">Coiled coil</keyword>
<dbReference type="PANTHER" id="PTHR46507">
    <property type="entry name" value="AFADIN- AND ALPHA-ACTININ-BINDING PROTEIN"/>
    <property type="match status" value="1"/>
</dbReference>
<evidence type="ECO:0000256" key="10">
    <source>
        <dbReference type="SAM" id="MobiDB-lite"/>
    </source>
</evidence>
<feature type="compositionally biased region" description="Polar residues" evidence="10">
    <location>
        <begin position="148"/>
        <end position="158"/>
    </location>
</feature>
<evidence type="ECO:0000256" key="7">
    <source>
        <dbReference type="ARBA" id="ARBA00023054"/>
    </source>
</evidence>
<organism evidence="11 12">
    <name type="scientific">Obba rivulosa</name>
    <dbReference type="NCBI Taxonomy" id="1052685"/>
    <lineage>
        <taxon>Eukaryota</taxon>
        <taxon>Fungi</taxon>
        <taxon>Dikarya</taxon>
        <taxon>Basidiomycota</taxon>
        <taxon>Agaricomycotina</taxon>
        <taxon>Agaricomycetes</taxon>
        <taxon>Polyporales</taxon>
        <taxon>Gelatoporiaceae</taxon>
        <taxon>Obba</taxon>
    </lineage>
</organism>
<dbReference type="Pfam" id="PF11559">
    <property type="entry name" value="ADIP"/>
    <property type="match status" value="1"/>
</dbReference>
<feature type="coiled-coil region" evidence="9">
    <location>
        <begin position="394"/>
        <end position="435"/>
    </location>
</feature>
<gene>
    <name evidence="11" type="ORF">OBBRIDRAFT_890874</name>
</gene>
<keyword evidence="6" id="KW-0965">Cell junction</keyword>
<dbReference type="InterPro" id="IPR052300">
    <property type="entry name" value="Adhesion_Centrosome_assoc"/>
</dbReference>
<evidence type="ECO:0000256" key="5">
    <source>
        <dbReference type="ARBA" id="ARBA00022889"/>
    </source>
</evidence>
<dbReference type="EMBL" id="KV722557">
    <property type="protein sequence ID" value="OCH85887.1"/>
    <property type="molecule type" value="Genomic_DNA"/>
</dbReference>
<evidence type="ECO:0008006" key="13">
    <source>
        <dbReference type="Google" id="ProtNLM"/>
    </source>
</evidence>
<evidence type="ECO:0000256" key="3">
    <source>
        <dbReference type="ARBA" id="ARBA00009291"/>
    </source>
</evidence>
<proteinExistence type="inferred from homology"/>
<feature type="region of interest" description="Disordered" evidence="10">
    <location>
        <begin position="696"/>
        <end position="732"/>
    </location>
</feature>
<feature type="region of interest" description="Disordered" evidence="10">
    <location>
        <begin position="581"/>
        <end position="670"/>
    </location>
</feature>
<evidence type="ECO:0000256" key="1">
    <source>
        <dbReference type="ARBA" id="ARBA00004282"/>
    </source>
</evidence>
<comment type="similarity">
    <text evidence="3">Belongs to the ADIP family.</text>
</comment>
<dbReference type="GO" id="GO:0007155">
    <property type="term" value="P:cell adhesion"/>
    <property type="evidence" value="ECO:0007669"/>
    <property type="project" value="UniProtKB-KW"/>
</dbReference>
<reference evidence="11 12" key="1">
    <citation type="submission" date="2016-07" db="EMBL/GenBank/DDBJ databases">
        <title>Draft genome of the white-rot fungus Obba rivulosa 3A-2.</title>
        <authorList>
            <consortium name="DOE Joint Genome Institute"/>
            <person name="Miettinen O."/>
            <person name="Riley R."/>
            <person name="Acob R."/>
            <person name="Barry K."/>
            <person name="Cullen D."/>
            <person name="De Vries R."/>
            <person name="Hainaut M."/>
            <person name="Hatakka A."/>
            <person name="Henrissat B."/>
            <person name="Hilden K."/>
            <person name="Kuo R."/>
            <person name="Labutti K."/>
            <person name="Lipzen A."/>
            <person name="Makela M.R."/>
            <person name="Sandor L."/>
            <person name="Spatafora J.W."/>
            <person name="Grigoriev I.V."/>
            <person name="Hibbett D.S."/>
        </authorList>
    </citation>
    <scope>NUCLEOTIDE SEQUENCE [LARGE SCALE GENOMIC DNA]</scope>
    <source>
        <strain evidence="11 12">3A-2</strain>
    </source>
</reference>
<feature type="compositionally biased region" description="Low complexity" evidence="10">
    <location>
        <begin position="622"/>
        <end position="665"/>
    </location>
</feature>
<dbReference type="InterPro" id="IPR021622">
    <property type="entry name" value="Afadin/alpha-actinin-bd"/>
</dbReference>
<keyword evidence="12" id="KW-1185">Reference proteome</keyword>
<keyword evidence="5" id="KW-0130">Cell adhesion</keyword>
<feature type="compositionally biased region" description="Low complexity" evidence="10">
    <location>
        <begin position="604"/>
        <end position="615"/>
    </location>
</feature>
<feature type="coiled-coil region" evidence="9">
    <location>
        <begin position="101"/>
        <end position="135"/>
    </location>
</feature>
<dbReference type="Proteomes" id="UP000250043">
    <property type="component" value="Unassembled WGS sequence"/>
</dbReference>
<evidence type="ECO:0000256" key="9">
    <source>
        <dbReference type="SAM" id="Coils"/>
    </source>
</evidence>
<dbReference type="AlphaFoldDB" id="A0A8E2DGF1"/>
<evidence type="ECO:0000256" key="2">
    <source>
        <dbReference type="ARBA" id="ARBA00004300"/>
    </source>
</evidence>
<feature type="region of interest" description="Disordered" evidence="10">
    <location>
        <begin position="457"/>
        <end position="517"/>
    </location>
</feature>
<evidence type="ECO:0000313" key="11">
    <source>
        <dbReference type="EMBL" id="OCH85887.1"/>
    </source>
</evidence>
<accession>A0A8E2DGF1</accession>
<name>A0A8E2DGF1_9APHY</name>
<keyword evidence="4" id="KW-0963">Cytoplasm</keyword>
<evidence type="ECO:0000256" key="8">
    <source>
        <dbReference type="ARBA" id="ARBA00023212"/>
    </source>
</evidence>
<dbReference type="OrthoDB" id="312015at2759"/>